<protein>
    <recommendedName>
        <fullName evidence="1">NACHT domain-containing protein</fullName>
    </recommendedName>
</protein>
<dbReference type="EMBL" id="CAXKWB010024372">
    <property type="protein sequence ID" value="CAL4126216.1"/>
    <property type="molecule type" value="Genomic_DNA"/>
</dbReference>
<evidence type="ECO:0000313" key="3">
    <source>
        <dbReference type="Proteomes" id="UP001497623"/>
    </source>
</evidence>
<dbReference type="Gene3D" id="3.40.50.300">
    <property type="entry name" value="P-loop containing nucleotide triphosphate hydrolases"/>
    <property type="match status" value="1"/>
</dbReference>
<organism evidence="2 3">
    <name type="scientific">Meganyctiphanes norvegica</name>
    <name type="common">Northern krill</name>
    <name type="synonym">Thysanopoda norvegica</name>
    <dbReference type="NCBI Taxonomy" id="48144"/>
    <lineage>
        <taxon>Eukaryota</taxon>
        <taxon>Metazoa</taxon>
        <taxon>Ecdysozoa</taxon>
        <taxon>Arthropoda</taxon>
        <taxon>Crustacea</taxon>
        <taxon>Multicrustacea</taxon>
        <taxon>Malacostraca</taxon>
        <taxon>Eumalacostraca</taxon>
        <taxon>Eucarida</taxon>
        <taxon>Euphausiacea</taxon>
        <taxon>Euphausiidae</taxon>
        <taxon>Meganyctiphanes</taxon>
    </lineage>
</organism>
<proteinExistence type="predicted"/>
<dbReference type="InterPro" id="IPR007111">
    <property type="entry name" value="NACHT_NTPase"/>
</dbReference>
<sequence>MPLIISSLSATFDECFFIPPDSQAYLQVHKQNTITPSKSNEPWSELKRIDPLTDETCRKELYQTYNDSMINETCRTSSYIKGYDTNRGSQPKCIVNTITAQVGSMFNSLYKSVNNAVKRVDLWYFGRDRVLAKVSVCKHTSGSFTDHATLHHIQANSTKSSGNLDLPSKLIMAICIYLMYYSASSSLAGLGLTPAVSDDEINKLKIIHILNTVGREVLLAVYQNLKPFSNSTNIKDHLLNDLHMPENLFRDNFNATMIHAIENNPNSGEAYDISLLIKCIKVLSKQYEPRSQWKWRDDNELECRCQKLADKRNNEFHSFSGISCTEMRMQFDAIEKLLMDILNSLQVRFPREATQLNDMKRDIQDRLSNILTSPMGKSEIRICLLQKYKKLLLDEITLYKDRCKEWGKLKILDFLLGSKTFHDVKILFTEVIVKKSNRHHLNTQVKCTAILKLASSSTSSILLIDSEAGGGKTTIFRFGINDWGEGGSVMGTASYDYIFPMEFRNPHIGSVRDLIKCLIPNVCNNSCMDDIMECLTNPSQSIMFFCDGFDEKNEKSLLLFNEICDLKEKYPHIRIVVTSRPESVREFYYTIGINHSIEHVQVLGIHESKRGEFLKKYHDEFITAGQSKESSEDLLKFYARCSARHKDLYRLPINLVILAWLWGLNPQKAKTIKSAAGLYTAIVDILNEKLIRRVVQSHSDVMHKFKGDMDKLKYLIECFKEKIYSESLSAVRFDRIFIDDTGVTNLREFCEDKGLPFLELKGVYLLSKLEWETVNDVKEILELPHKGFLDYYAAKCIEYKLRKITKENRNKENRHT</sequence>
<feature type="domain" description="NACHT" evidence="1">
    <location>
        <begin position="463"/>
        <end position="619"/>
    </location>
</feature>
<evidence type="ECO:0000259" key="1">
    <source>
        <dbReference type="Pfam" id="PF05729"/>
    </source>
</evidence>
<dbReference type="Proteomes" id="UP001497623">
    <property type="component" value="Unassembled WGS sequence"/>
</dbReference>
<accession>A0AAV2RLD9</accession>
<dbReference type="AlphaFoldDB" id="A0AAV2RLD9"/>
<gene>
    <name evidence="2" type="ORF">MNOR_LOCUS25481</name>
</gene>
<dbReference type="InterPro" id="IPR027417">
    <property type="entry name" value="P-loop_NTPase"/>
</dbReference>
<dbReference type="PANTHER" id="PTHR46312">
    <property type="entry name" value="NACHT DOMAIN-CONTAINING PROTEIN"/>
    <property type="match status" value="1"/>
</dbReference>
<dbReference type="PANTHER" id="PTHR46312:SF2">
    <property type="entry name" value="NUCLEOTIDE-BINDING OLIGOMERIZATION DOMAIN-CONTAINING PROTEIN 2-LIKE"/>
    <property type="match status" value="1"/>
</dbReference>
<keyword evidence="3" id="KW-1185">Reference proteome</keyword>
<evidence type="ECO:0000313" key="2">
    <source>
        <dbReference type="EMBL" id="CAL4126216.1"/>
    </source>
</evidence>
<dbReference type="Pfam" id="PF05729">
    <property type="entry name" value="NACHT"/>
    <property type="match status" value="1"/>
</dbReference>
<comment type="caution">
    <text evidence="2">The sequence shown here is derived from an EMBL/GenBank/DDBJ whole genome shotgun (WGS) entry which is preliminary data.</text>
</comment>
<name>A0AAV2RLD9_MEGNR</name>
<reference evidence="2 3" key="1">
    <citation type="submission" date="2024-05" db="EMBL/GenBank/DDBJ databases">
        <authorList>
            <person name="Wallberg A."/>
        </authorList>
    </citation>
    <scope>NUCLEOTIDE SEQUENCE [LARGE SCALE GENOMIC DNA]</scope>
</reference>